<keyword evidence="3" id="KW-0274">FAD</keyword>
<evidence type="ECO:0000313" key="7">
    <source>
        <dbReference type="Proteomes" id="UP001303889"/>
    </source>
</evidence>
<evidence type="ECO:0000259" key="5">
    <source>
        <dbReference type="Pfam" id="PF07992"/>
    </source>
</evidence>
<keyword evidence="7" id="KW-1185">Reference proteome</keyword>
<evidence type="ECO:0000256" key="1">
    <source>
        <dbReference type="ARBA" id="ARBA00006442"/>
    </source>
</evidence>
<feature type="domain" description="FAD/NAD(P)-binding" evidence="5">
    <location>
        <begin position="52"/>
        <end position="182"/>
    </location>
</feature>
<evidence type="ECO:0000313" key="6">
    <source>
        <dbReference type="EMBL" id="KAK3897118.1"/>
    </source>
</evidence>
<dbReference type="InterPro" id="IPR036188">
    <property type="entry name" value="FAD/NAD-bd_sf"/>
</dbReference>
<keyword evidence="4" id="KW-0560">Oxidoreductase</keyword>
<dbReference type="Gene3D" id="3.50.50.100">
    <property type="match status" value="1"/>
</dbReference>
<comment type="similarity">
    <text evidence="1">Belongs to the FAD-dependent oxidoreductase family.</text>
</comment>
<dbReference type="GO" id="GO:0005737">
    <property type="term" value="C:cytoplasm"/>
    <property type="evidence" value="ECO:0007669"/>
    <property type="project" value="TreeGrafter"/>
</dbReference>
<protein>
    <recommendedName>
        <fullName evidence="5">FAD/NAD(P)-binding domain-containing protein</fullName>
    </recommendedName>
</protein>
<evidence type="ECO:0000256" key="3">
    <source>
        <dbReference type="ARBA" id="ARBA00022827"/>
    </source>
</evidence>
<organism evidence="6 7">
    <name type="scientific">Staphylotrichum tortipilum</name>
    <dbReference type="NCBI Taxonomy" id="2831512"/>
    <lineage>
        <taxon>Eukaryota</taxon>
        <taxon>Fungi</taxon>
        <taxon>Dikarya</taxon>
        <taxon>Ascomycota</taxon>
        <taxon>Pezizomycotina</taxon>
        <taxon>Sordariomycetes</taxon>
        <taxon>Sordariomycetidae</taxon>
        <taxon>Sordariales</taxon>
        <taxon>Chaetomiaceae</taxon>
        <taxon>Staphylotrichum</taxon>
    </lineage>
</organism>
<evidence type="ECO:0000256" key="2">
    <source>
        <dbReference type="ARBA" id="ARBA00022630"/>
    </source>
</evidence>
<dbReference type="InterPro" id="IPR023753">
    <property type="entry name" value="FAD/NAD-binding_dom"/>
</dbReference>
<dbReference type="EMBL" id="MU856267">
    <property type="protein sequence ID" value="KAK3897118.1"/>
    <property type="molecule type" value="Genomic_DNA"/>
</dbReference>
<proteinExistence type="inferred from homology"/>
<dbReference type="Proteomes" id="UP001303889">
    <property type="component" value="Unassembled WGS sequence"/>
</dbReference>
<accession>A0AAN6MBS5</accession>
<evidence type="ECO:0000256" key="4">
    <source>
        <dbReference type="ARBA" id="ARBA00023002"/>
    </source>
</evidence>
<dbReference type="Pfam" id="PF07992">
    <property type="entry name" value="Pyr_redox_2"/>
    <property type="match status" value="1"/>
</dbReference>
<dbReference type="SUPFAM" id="SSF51905">
    <property type="entry name" value="FAD/NAD(P)-binding domain"/>
    <property type="match status" value="2"/>
</dbReference>
<reference evidence="6" key="1">
    <citation type="journal article" date="2023" name="Mol. Phylogenet. Evol.">
        <title>Genome-scale phylogeny and comparative genomics of the fungal order Sordariales.</title>
        <authorList>
            <person name="Hensen N."/>
            <person name="Bonometti L."/>
            <person name="Westerberg I."/>
            <person name="Brannstrom I.O."/>
            <person name="Guillou S."/>
            <person name="Cros-Aarteil S."/>
            <person name="Calhoun S."/>
            <person name="Haridas S."/>
            <person name="Kuo A."/>
            <person name="Mondo S."/>
            <person name="Pangilinan J."/>
            <person name="Riley R."/>
            <person name="LaButti K."/>
            <person name="Andreopoulos B."/>
            <person name="Lipzen A."/>
            <person name="Chen C."/>
            <person name="Yan M."/>
            <person name="Daum C."/>
            <person name="Ng V."/>
            <person name="Clum A."/>
            <person name="Steindorff A."/>
            <person name="Ohm R.A."/>
            <person name="Martin F."/>
            <person name="Silar P."/>
            <person name="Natvig D.O."/>
            <person name="Lalanne C."/>
            <person name="Gautier V."/>
            <person name="Ament-Velasquez S.L."/>
            <person name="Kruys A."/>
            <person name="Hutchinson M.I."/>
            <person name="Powell A.J."/>
            <person name="Barry K."/>
            <person name="Miller A.N."/>
            <person name="Grigoriev I.V."/>
            <person name="Debuchy R."/>
            <person name="Gladieux P."/>
            <person name="Hiltunen Thoren M."/>
            <person name="Johannesson H."/>
        </authorList>
    </citation>
    <scope>NUCLEOTIDE SEQUENCE</scope>
    <source>
        <strain evidence="6">CBS 103.79</strain>
    </source>
</reference>
<dbReference type="GO" id="GO:0050660">
    <property type="term" value="F:flavin adenine dinucleotide binding"/>
    <property type="evidence" value="ECO:0007669"/>
    <property type="project" value="TreeGrafter"/>
</dbReference>
<gene>
    <name evidence="6" type="ORF">C8A05DRAFT_48143</name>
</gene>
<dbReference type="GO" id="GO:0004174">
    <property type="term" value="F:electron-transferring-flavoprotein dehydrogenase activity"/>
    <property type="evidence" value="ECO:0007669"/>
    <property type="project" value="TreeGrafter"/>
</dbReference>
<dbReference type="PANTHER" id="PTHR43735">
    <property type="entry name" value="APOPTOSIS-INDUCING FACTOR 1"/>
    <property type="match status" value="1"/>
</dbReference>
<reference evidence="6" key="2">
    <citation type="submission" date="2023-05" db="EMBL/GenBank/DDBJ databases">
        <authorList>
            <consortium name="Lawrence Berkeley National Laboratory"/>
            <person name="Steindorff A."/>
            <person name="Hensen N."/>
            <person name="Bonometti L."/>
            <person name="Westerberg I."/>
            <person name="Brannstrom I.O."/>
            <person name="Guillou S."/>
            <person name="Cros-Aarteil S."/>
            <person name="Calhoun S."/>
            <person name="Haridas S."/>
            <person name="Kuo A."/>
            <person name="Mondo S."/>
            <person name="Pangilinan J."/>
            <person name="Riley R."/>
            <person name="Labutti K."/>
            <person name="Andreopoulos B."/>
            <person name="Lipzen A."/>
            <person name="Chen C."/>
            <person name="Yanf M."/>
            <person name="Daum C."/>
            <person name="Ng V."/>
            <person name="Clum A."/>
            <person name="Ohm R."/>
            <person name="Martin F."/>
            <person name="Silar P."/>
            <person name="Natvig D."/>
            <person name="Lalanne C."/>
            <person name="Gautier V."/>
            <person name="Ament-Velasquez S.L."/>
            <person name="Kruys A."/>
            <person name="Hutchinson M.I."/>
            <person name="Powell A.J."/>
            <person name="Barry K."/>
            <person name="Miller A.N."/>
            <person name="Grigoriev I.V."/>
            <person name="Debuchy R."/>
            <person name="Gladieux P."/>
            <person name="Thoren M.H."/>
            <person name="Johannesson H."/>
        </authorList>
    </citation>
    <scope>NUCLEOTIDE SEQUENCE</scope>
    <source>
        <strain evidence="6">CBS 103.79</strain>
    </source>
</reference>
<dbReference type="AlphaFoldDB" id="A0AAN6MBS5"/>
<dbReference type="PANTHER" id="PTHR43735:SF3">
    <property type="entry name" value="FERROPTOSIS SUPPRESSOR PROTEIN 1"/>
    <property type="match status" value="1"/>
</dbReference>
<dbReference type="PRINTS" id="PR00368">
    <property type="entry name" value="FADPNR"/>
</dbReference>
<keyword evidence="2" id="KW-0285">Flavoprotein</keyword>
<comment type="caution">
    <text evidence="6">The sequence shown here is derived from an EMBL/GenBank/DDBJ whole genome shotgun (WGS) entry which is preliminary data.</text>
</comment>
<name>A0AAN6MBS5_9PEZI</name>
<sequence>MVGLRIVLVSPNDSLLWAFATVRAILPTGPGFADDEIFHPFGPAFATYSGLDANRVVVAATVDGQQRTIDCDTLVIATGSSCKEGMPFKHLAGTPSTKAEFHHLRDKITAARTIVVAGAGLTGVEVAGELGQAYGLVGTKEITLIADDELPLDREARPDVRQIAASELAKLNVKIIPNTRVVRPLHPHLRHNPNTAFFPPSLLSPSLRVTVSLATLQIPPPNIFALGDASAAQSANGKHADAQVRYLASALQEYLNGRAMPAYKPDDRYIFSVTMGPYRGTGQVGGRRLWGWVIRTAAGRHLGTDCAGHVARGRRTMTQTKW</sequence>